<keyword evidence="3" id="KW-1185">Reference proteome</keyword>
<dbReference type="Pfam" id="PF13673">
    <property type="entry name" value="Acetyltransf_10"/>
    <property type="match status" value="1"/>
</dbReference>
<evidence type="ECO:0000259" key="1">
    <source>
        <dbReference type="PROSITE" id="PS51186"/>
    </source>
</evidence>
<sequence length="161" mass="17186">MTDTLATIRPVRPADAEAMTALYRASVDGVGPRDYGPEQVRVWAGLAPAPDRWRAMMADGRTVLAAVDAGDRLLAFGDLEADGHIDFLYAAPAAAGTGVVAALYAALEAEARARGIPRLYSEASEAACRFFARRGFTVLHRRDLEVDGVAIHNYAVEKGLA</sequence>
<dbReference type="InterPro" id="IPR052564">
    <property type="entry name" value="N-acetyltrans/Recomb-assoc"/>
</dbReference>
<keyword evidence="2" id="KW-0808">Transferase</keyword>
<feature type="domain" description="N-acetyltransferase" evidence="1">
    <location>
        <begin position="6"/>
        <end position="161"/>
    </location>
</feature>
<dbReference type="OrthoDB" id="9789081at2"/>
<dbReference type="InterPro" id="IPR000182">
    <property type="entry name" value="GNAT_dom"/>
</dbReference>
<evidence type="ECO:0000313" key="2">
    <source>
        <dbReference type="EMBL" id="SOD95922.1"/>
    </source>
</evidence>
<dbReference type="GO" id="GO:0016747">
    <property type="term" value="F:acyltransferase activity, transferring groups other than amino-acyl groups"/>
    <property type="evidence" value="ECO:0007669"/>
    <property type="project" value="InterPro"/>
</dbReference>
<gene>
    <name evidence="2" type="ORF">SAMN05421508_10563</name>
</gene>
<dbReference type="RefSeq" id="WP_097279445.1">
    <property type="nucleotide sequence ID" value="NZ_OCNJ01000005.1"/>
</dbReference>
<dbReference type="Proteomes" id="UP000219621">
    <property type="component" value="Unassembled WGS sequence"/>
</dbReference>
<dbReference type="PANTHER" id="PTHR43451:SF1">
    <property type="entry name" value="ACETYLTRANSFERASE"/>
    <property type="match status" value="1"/>
</dbReference>
<dbReference type="InterPro" id="IPR016181">
    <property type="entry name" value="Acyl_CoA_acyltransferase"/>
</dbReference>
<dbReference type="SUPFAM" id="SSF55729">
    <property type="entry name" value="Acyl-CoA N-acyltransferases (Nat)"/>
    <property type="match status" value="1"/>
</dbReference>
<name>A0A286GK95_9PROT</name>
<protein>
    <submittedName>
        <fullName evidence="2">Putative acetyltransferase</fullName>
    </submittedName>
</protein>
<dbReference type="PANTHER" id="PTHR43451">
    <property type="entry name" value="ACETYLTRANSFERASE (GNAT) FAMILY PROTEIN"/>
    <property type="match status" value="1"/>
</dbReference>
<dbReference type="AlphaFoldDB" id="A0A286GK95"/>
<reference evidence="3" key="1">
    <citation type="submission" date="2017-09" db="EMBL/GenBank/DDBJ databases">
        <authorList>
            <person name="Varghese N."/>
            <person name="Submissions S."/>
        </authorList>
    </citation>
    <scope>NUCLEOTIDE SEQUENCE [LARGE SCALE GENOMIC DNA]</scope>
    <source>
        <strain evidence="3">USBA 140</strain>
    </source>
</reference>
<accession>A0A286GK95</accession>
<organism evidence="2 3">
    <name type="scientific">Caenispirillum bisanense</name>
    <dbReference type="NCBI Taxonomy" id="414052"/>
    <lineage>
        <taxon>Bacteria</taxon>
        <taxon>Pseudomonadati</taxon>
        <taxon>Pseudomonadota</taxon>
        <taxon>Alphaproteobacteria</taxon>
        <taxon>Rhodospirillales</taxon>
        <taxon>Novispirillaceae</taxon>
        <taxon>Caenispirillum</taxon>
    </lineage>
</organism>
<dbReference type="PROSITE" id="PS51186">
    <property type="entry name" value="GNAT"/>
    <property type="match status" value="1"/>
</dbReference>
<dbReference type="EMBL" id="OCNJ01000005">
    <property type="protein sequence ID" value="SOD95922.1"/>
    <property type="molecule type" value="Genomic_DNA"/>
</dbReference>
<dbReference type="Gene3D" id="3.40.630.30">
    <property type="match status" value="1"/>
</dbReference>
<evidence type="ECO:0000313" key="3">
    <source>
        <dbReference type="Proteomes" id="UP000219621"/>
    </source>
</evidence>
<proteinExistence type="predicted"/>